<dbReference type="Pfam" id="PF00730">
    <property type="entry name" value="HhH-GPD"/>
    <property type="match status" value="1"/>
</dbReference>
<gene>
    <name evidence="13" type="ORF">ENN51_04990</name>
</gene>
<dbReference type="PROSITE" id="PS00764">
    <property type="entry name" value="ENDONUCLEASE_III_1"/>
    <property type="match status" value="1"/>
</dbReference>
<organism evidence="13">
    <name type="scientific">candidate division WOR-3 bacterium</name>
    <dbReference type="NCBI Taxonomy" id="2052148"/>
    <lineage>
        <taxon>Bacteria</taxon>
        <taxon>Bacteria division WOR-3</taxon>
    </lineage>
</organism>
<feature type="domain" description="HhH-GPD" evidence="12">
    <location>
        <begin position="15"/>
        <end position="159"/>
    </location>
</feature>
<dbReference type="GO" id="GO:0051539">
    <property type="term" value="F:4 iron, 4 sulfur cluster binding"/>
    <property type="evidence" value="ECO:0007669"/>
    <property type="project" value="UniProtKB-KW"/>
</dbReference>
<dbReference type="FunFam" id="1.10.340.30:FF:000001">
    <property type="entry name" value="Endonuclease III"/>
    <property type="match status" value="1"/>
</dbReference>
<dbReference type="InterPro" id="IPR003265">
    <property type="entry name" value="HhH-GPD_domain"/>
</dbReference>
<dbReference type="InterPro" id="IPR004035">
    <property type="entry name" value="Endouclease-III_FeS-bd_BS"/>
</dbReference>
<keyword evidence="11" id="KW-0326">Glycosidase</keyword>
<keyword evidence="13" id="KW-0255">Endonuclease</keyword>
<evidence type="ECO:0000256" key="11">
    <source>
        <dbReference type="ARBA" id="ARBA00023295"/>
    </source>
</evidence>
<keyword evidence="5" id="KW-0227">DNA damage</keyword>
<dbReference type="CDD" id="cd00056">
    <property type="entry name" value="ENDO3c"/>
    <property type="match status" value="1"/>
</dbReference>
<reference evidence="13" key="1">
    <citation type="journal article" date="2020" name="mSystems">
        <title>Genome- and Community-Level Interaction Insights into Carbon Utilization and Element Cycling Functions of Hydrothermarchaeota in Hydrothermal Sediment.</title>
        <authorList>
            <person name="Zhou Z."/>
            <person name="Liu Y."/>
            <person name="Xu W."/>
            <person name="Pan J."/>
            <person name="Luo Z.H."/>
            <person name="Li M."/>
        </authorList>
    </citation>
    <scope>NUCLEOTIDE SEQUENCE [LARGE SCALE GENOMIC DNA]</scope>
    <source>
        <strain evidence="13">SpSt-1182</strain>
    </source>
</reference>
<dbReference type="GO" id="GO:0046872">
    <property type="term" value="F:metal ion binding"/>
    <property type="evidence" value="ECO:0007669"/>
    <property type="project" value="UniProtKB-KW"/>
</dbReference>
<keyword evidence="9" id="KW-0234">DNA repair</keyword>
<dbReference type="Gene3D" id="1.10.1670.10">
    <property type="entry name" value="Helix-hairpin-Helix base-excision DNA repair enzymes (C-terminal)"/>
    <property type="match status" value="1"/>
</dbReference>
<dbReference type="Pfam" id="PF00633">
    <property type="entry name" value="HHH"/>
    <property type="match status" value="1"/>
</dbReference>
<dbReference type="InterPro" id="IPR011257">
    <property type="entry name" value="DNA_glycosylase"/>
</dbReference>
<dbReference type="Proteomes" id="UP000885672">
    <property type="component" value="Unassembled WGS sequence"/>
</dbReference>
<dbReference type="PIRSF" id="PIRSF001435">
    <property type="entry name" value="Nth"/>
    <property type="match status" value="1"/>
</dbReference>
<dbReference type="AlphaFoldDB" id="A0A7V0T5M6"/>
<evidence type="ECO:0000256" key="9">
    <source>
        <dbReference type="ARBA" id="ARBA00023204"/>
    </source>
</evidence>
<evidence type="ECO:0000256" key="1">
    <source>
        <dbReference type="ARBA" id="ARBA00001966"/>
    </source>
</evidence>
<proteinExistence type="inferred from homology"/>
<evidence type="ECO:0000259" key="12">
    <source>
        <dbReference type="SMART" id="SM00478"/>
    </source>
</evidence>
<dbReference type="PANTHER" id="PTHR43286">
    <property type="entry name" value="ENDONUCLEASE III-LIKE PROTEIN 1"/>
    <property type="match status" value="1"/>
</dbReference>
<dbReference type="SMART" id="SM00478">
    <property type="entry name" value="ENDO3c"/>
    <property type="match status" value="1"/>
</dbReference>
<comment type="cofactor">
    <cofactor evidence="1">
        <name>[4Fe-4S] cluster</name>
        <dbReference type="ChEBI" id="CHEBI:49883"/>
    </cofactor>
</comment>
<protein>
    <submittedName>
        <fullName evidence="13">Endonuclease III</fullName>
    </submittedName>
</protein>
<evidence type="ECO:0000256" key="3">
    <source>
        <dbReference type="ARBA" id="ARBA00022485"/>
    </source>
</evidence>
<dbReference type="PANTHER" id="PTHR43286:SF1">
    <property type="entry name" value="ENDONUCLEASE III-LIKE PROTEIN 1"/>
    <property type="match status" value="1"/>
</dbReference>
<dbReference type="GO" id="GO:0006289">
    <property type="term" value="P:nucleotide-excision repair"/>
    <property type="evidence" value="ECO:0007669"/>
    <property type="project" value="TreeGrafter"/>
</dbReference>
<evidence type="ECO:0000256" key="6">
    <source>
        <dbReference type="ARBA" id="ARBA00022801"/>
    </source>
</evidence>
<accession>A0A7V0T5M6</accession>
<dbReference type="SMART" id="SM00525">
    <property type="entry name" value="FES"/>
    <property type="match status" value="1"/>
</dbReference>
<dbReference type="GO" id="GO:0003906">
    <property type="term" value="F:DNA-(apurinic or apyrimidinic site) endonuclease activity"/>
    <property type="evidence" value="ECO:0007669"/>
    <property type="project" value="TreeGrafter"/>
</dbReference>
<keyword evidence="10" id="KW-0456">Lyase</keyword>
<dbReference type="GO" id="GO:0000703">
    <property type="term" value="F:oxidized pyrimidine nucleobase lesion DNA N-glycosylase activity"/>
    <property type="evidence" value="ECO:0007669"/>
    <property type="project" value="TreeGrafter"/>
</dbReference>
<evidence type="ECO:0000256" key="4">
    <source>
        <dbReference type="ARBA" id="ARBA00022723"/>
    </source>
</evidence>
<keyword evidence="8" id="KW-0411">Iron-sulfur</keyword>
<evidence type="ECO:0000256" key="8">
    <source>
        <dbReference type="ARBA" id="ARBA00023014"/>
    </source>
</evidence>
<evidence type="ECO:0000313" key="13">
    <source>
        <dbReference type="EMBL" id="HDQ99624.1"/>
    </source>
</evidence>
<sequence>MPVSGPFRILVATVLSTRTQDPVTAAAAGRLRAVAPDPAALARLTPARVEKLIYPVGFYRTKARHLPELARRLVGRSVPDTLEELLELPGVGRKVANIVLSKAFGRAAIAVDTHVHRVSNRLGLVRTVRPEQTERALMAVLPRRYRGEWNELLVAHGQTVCRPTRPRCSECGVSRWCRKVGVPAASAGH</sequence>
<dbReference type="InterPro" id="IPR003651">
    <property type="entry name" value="Endonuclease3_FeS-loop_motif"/>
</dbReference>
<dbReference type="InterPro" id="IPR023170">
    <property type="entry name" value="HhH_base_excis_C"/>
</dbReference>
<dbReference type="InterPro" id="IPR000445">
    <property type="entry name" value="HhH_motif"/>
</dbReference>
<keyword evidence="6" id="KW-0378">Hydrolase</keyword>
<dbReference type="GO" id="GO:0006285">
    <property type="term" value="P:base-excision repair, AP site formation"/>
    <property type="evidence" value="ECO:0007669"/>
    <property type="project" value="TreeGrafter"/>
</dbReference>
<dbReference type="GO" id="GO:0003677">
    <property type="term" value="F:DNA binding"/>
    <property type="evidence" value="ECO:0007669"/>
    <property type="project" value="InterPro"/>
</dbReference>
<dbReference type="SUPFAM" id="SSF48150">
    <property type="entry name" value="DNA-glycosylase"/>
    <property type="match status" value="1"/>
</dbReference>
<evidence type="ECO:0000256" key="10">
    <source>
        <dbReference type="ARBA" id="ARBA00023239"/>
    </source>
</evidence>
<dbReference type="Gene3D" id="1.10.340.30">
    <property type="entry name" value="Hypothetical protein, domain 2"/>
    <property type="match status" value="1"/>
</dbReference>
<keyword evidence="3" id="KW-0004">4Fe-4S</keyword>
<comment type="caution">
    <text evidence="13">The sequence shown here is derived from an EMBL/GenBank/DDBJ whole genome shotgun (WGS) entry which is preliminary data.</text>
</comment>
<keyword evidence="4" id="KW-0479">Metal-binding</keyword>
<evidence type="ECO:0000256" key="2">
    <source>
        <dbReference type="ARBA" id="ARBA00008343"/>
    </source>
</evidence>
<evidence type="ECO:0000256" key="7">
    <source>
        <dbReference type="ARBA" id="ARBA00023004"/>
    </source>
</evidence>
<name>A0A7V0T5M6_UNCW3</name>
<comment type="similarity">
    <text evidence="2">Belongs to the Nth/MutY family.</text>
</comment>
<keyword evidence="7" id="KW-0408">Iron</keyword>
<dbReference type="EMBL" id="DSBX01000191">
    <property type="protein sequence ID" value="HDQ99624.1"/>
    <property type="molecule type" value="Genomic_DNA"/>
</dbReference>
<evidence type="ECO:0000256" key="5">
    <source>
        <dbReference type="ARBA" id="ARBA00022763"/>
    </source>
</evidence>
<keyword evidence="13" id="KW-0540">Nuclease</keyword>
<dbReference type="GO" id="GO:0016829">
    <property type="term" value="F:lyase activity"/>
    <property type="evidence" value="ECO:0007669"/>
    <property type="project" value="UniProtKB-KW"/>
</dbReference>